<comment type="similarity">
    <text evidence="12">Belongs to the radical SAM superfamily. MoaA family.</text>
</comment>
<dbReference type="GO" id="GO:0051539">
    <property type="term" value="F:4 iron, 4 sulfur cluster binding"/>
    <property type="evidence" value="ECO:0007669"/>
    <property type="project" value="UniProtKB-UniRule"/>
</dbReference>
<dbReference type="SFLD" id="SFLDG01386">
    <property type="entry name" value="main_SPASM_domain-containing"/>
    <property type="match status" value="1"/>
</dbReference>
<protein>
    <recommendedName>
        <fullName evidence="1 12">GTP 3',8-cyclase</fullName>
        <ecNumber evidence="1 12">4.1.99.22</ecNumber>
    </recommendedName>
    <alternativeName>
        <fullName evidence="12">Molybdenum cofactor biosynthesis protein A</fullName>
    </alternativeName>
</protein>
<dbReference type="AlphaFoldDB" id="A0A5C0B496"/>
<evidence type="ECO:0000256" key="11">
    <source>
        <dbReference type="ARBA" id="ARBA00048697"/>
    </source>
</evidence>
<dbReference type="InterPro" id="IPR000385">
    <property type="entry name" value="MoaA_NifB_PqqE_Fe-S-bd_CS"/>
</dbReference>
<keyword evidence="8 12" id="KW-0342">GTP-binding</keyword>
<evidence type="ECO:0000256" key="2">
    <source>
        <dbReference type="ARBA" id="ARBA00022485"/>
    </source>
</evidence>
<feature type="binding site" evidence="12">
    <location>
        <position position="268"/>
    </location>
    <ligand>
        <name>[4Fe-4S] cluster</name>
        <dbReference type="ChEBI" id="CHEBI:49883"/>
        <label>2</label>
        <note>4Fe-4S-substrate</note>
    </ligand>
</feature>
<name>A0A5C0B496_9BURK</name>
<evidence type="ECO:0000256" key="6">
    <source>
        <dbReference type="ARBA" id="ARBA00023004"/>
    </source>
</evidence>
<feature type="binding site" evidence="12">
    <location>
        <position position="35"/>
    </location>
    <ligand>
        <name>[4Fe-4S] cluster</name>
        <dbReference type="ChEBI" id="CHEBI:49883"/>
        <label>1</label>
        <note>4Fe-4S-S-AdoMet</note>
    </ligand>
</feature>
<feature type="binding site" evidence="12">
    <location>
        <position position="200"/>
    </location>
    <ligand>
        <name>S-adenosyl-L-methionine</name>
        <dbReference type="ChEBI" id="CHEBI:59789"/>
    </ligand>
</feature>
<evidence type="ECO:0000256" key="3">
    <source>
        <dbReference type="ARBA" id="ARBA00022691"/>
    </source>
</evidence>
<dbReference type="OrthoDB" id="9763993at2"/>
<dbReference type="RefSeq" id="WP_148818846.1">
    <property type="nucleotide sequence ID" value="NZ_CP043046.1"/>
</dbReference>
<evidence type="ECO:0000256" key="9">
    <source>
        <dbReference type="ARBA" id="ARBA00023150"/>
    </source>
</evidence>
<feature type="binding site" evidence="12">
    <location>
        <position position="129"/>
    </location>
    <ligand>
        <name>S-adenosyl-L-methionine</name>
        <dbReference type="ChEBI" id="CHEBI:59789"/>
    </ligand>
</feature>
<dbReference type="SFLD" id="SFLDG01383">
    <property type="entry name" value="cyclic_pyranopterin_phosphate"/>
    <property type="match status" value="1"/>
</dbReference>
<evidence type="ECO:0000313" key="14">
    <source>
        <dbReference type="EMBL" id="QEI09075.1"/>
    </source>
</evidence>
<evidence type="ECO:0000256" key="1">
    <source>
        <dbReference type="ARBA" id="ARBA00012167"/>
    </source>
</evidence>
<evidence type="ECO:0000256" key="12">
    <source>
        <dbReference type="HAMAP-Rule" id="MF_01225"/>
    </source>
</evidence>
<accession>A0A5C0B496</accession>
<dbReference type="PANTHER" id="PTHR22960">
    <property type="entry name" value="MOLYBDOPTERIN COFACTOR SYNTHESIS PROTEIN A"/>
    <property type="match status" value="1"/>
</dbReference>
<reference evidence="14 15" key="1">
    <citation type="submission" date="2019-08" db="EMBL/GenBank/DDBJ databases">
        <title>Amphibian skin-associated Pigmentiphaga: genome sequence and occurrence across geography and hosts.</title>
        <authorList>
            <person name="Bletz M.C."/>
            <person name="Bunk B."/>
            <person name="Sproeer C."/>
            <person name="Biwer P."/>
            <person name="Reiter S."/>
            <person name="Rabemananjara F.C.E."/>
            <person name="Schulz S."/>
            <person name="Overmann J."/>
            <person name="Vences M."/>
        </authorList>
    </citation>
    <scope>NUCLEOTIDE SEQUENCE [LARGE SCALE GENOMIC DNA]</scope>
    <source>
        <strain evidence="14 15">Mada1488</strain>
    </source>
</reference>
<keyword evidence="7 12" id="KW-0411">Iron-sulfur</keyword>
<comment type="function">
    <text evidence="12">Catalyzes the cyclization of GTP to (8S)-3',8-cyclo-7,8-dihydroguanosine 5'-triphosphate.</text>
</comment>
<comment type="catalytic activity">
    <reaction evidence="11 12">
        <text>GTP + AH2 + S-adenosyl-L-methionine = (8S)-3',8-cyclo-7,8-dihydroguanosine 5'-triphosphate + 5'-deoxyadenosine + L-methionine + A + H(+)</text>
        <dbReference type="Rhea" id="RHEA:49576"/>
        <dbReference type="ChEBI" id="CHEBI:13193"/>
        <dbReference type="ChEBI" id="CHEBI:15378"/>
        <dbReference type="ChEBI" id="CHEBI:17319"/>
        <dbReference type="ChEBI" id="CHEBI:17499"/>
        <dbReference type="ChEBI" id="CHEBI:37565"/>
        <dbReference type="ChEBI" id="CHEBI:57844"/>
        <dbReference type="ChEBI" id="CHEBI:59789"/>
        <dbReference type="ChEBI" id="CHEBI:131766"/>
        <dbReference type="EC" id="4.1.99.22"/>
    </reaction>
</comment>
<dbReference type="PANTHER" id="PTHR22960:SF0">
    <property type="entry name" value="MOLYBDENUM COFACTOR BIOSYNTHESIS PROTEIN 1"/>
    <property type="match status" value="1"/>
</dbReference>
<comment type="pathway">
    <text evidence="12">Cofactor biosynthesis; molybdopterin biosynthesis.</text>
</comment>
<feature type="domain" description="Radical SAM core" evidence="13">
    <location>
        <begin position="15"/>
        <end position="238"/>
    </location>
</feature>
<keyword evidence="3 12" id="KW-0949">S-adenosyl-L-methionine</keyword>
<keyword evidence="6 12" id="KW-0408">Iron</keyword>
<dbReference type="InterPro" id="IPR006638">
    <property type="entry name" value="Elp3/MiaA/NifB-like_rSAM"/>
</dbReference>
<feature type="binding site" evidence="12">
    <location>
        <begin position="273"/>
        <end position="275"/>
    </location>
    <ligand>
        <name>GTP</name>
        <dbReference type="ChEBI" id="CHEBI:37565"/>
    </ligand>
</feature>
<dbReference type="EMBL" id="CP043046">
    <property type="protein sequence ID" value="QEI09075.1"/>
    <property type="molecule type" value="Genomic_DNA"/>
</dbReference>
<dbReference type="PROSITE" id="PS01305">
    <property type="entry name" value="MOAA_NIFB_PQQE"/>
    <property type="match status" value="1"/>
</dbReference>
<dbReference type="Proteomes" id="UP000325161">
    <property type="component" value="Chromosome"/>
</dbReference>
<dbReference type="GO" id="GO:0005525">
    <property type="term" value="F:GTP binding"/>
    <property type="evidence" value="ECO:0007669"/>
    <property type="project" value="UniProtKB-UniRule"/>
</dbReference>
<dbReference type="Pfam" id="PF04055">
    <property type="entry name" value="Radical_SAM"/>
    <property type="match status" value="1"/>
</dbReference>
<dbReference type="NCBIfam" id="TIGR02666">
    <property type="entry name" value="moaA"/>
    <property type="match status" value="1"/>
</dbReference>
<dbReference type="EC" id="4.1.99.22" evidence="1 12"/>
<keyword evidence="5 12" id="KW-0547">Nucleotide-binding</keyword>
<dbReference type="InterPro" id="IPR007197">
    <property type="entry name" value="rSAM"/>
</dbReference>
<dbReference type="SUPFAM" id="SSF102114">
    <property type="entry name" value="Radical SAM enzymes"/>
    <property type="match status" value="1"/>
</dbReference>
<evidence type="ECO:0000256" key="10">
    <source>
        <dbReference type="ARBA" id="ARBA00023239"/>
    </source>
</evidence>
<sequence length="340" mass="36253">MSTRPASSPIGLIDGFGRRIDYLRVSVTDRCDLRCTYCLPKGFKGFEEPANWLSLAEMQRLVGLFVELGVHKVRLTGGEPLLRRGIGELAAGIAALPGLKDLSVSTNGTRLTHHATALRQAGVTRLNVSLDTLDPACFARITGRDCLSDVLSGLAAAQAAGFDPIKLNMVMQGAVNDADVERMVAFSIEHGFVLRLIEAMPMGDTGRSVMPVDASALGIRLAARFGLVPAIERGGGGPARYWRAASADASVRGGMSLGVITPMSQHFCASCNRVRLGVDGTLYLCLGQEDKVDLGRQLRDGASDAQLRSAIVAAMAMKPERHVFDSRPGQVVRFMSQTGG</sequence>
<gene>
    <name evidence="12 14" type="primary">moaA</name>
    <name evidence="14" type="ORF">FXN63_02460</name>
</gene>
<feature type="binding site" evidence="12">
    <location>
        <position position="37"/>
    </location>
    <ligand>
        <name>S-adenosyl-L-methionine</name>
        <dbReference type="ChEBI" id="CHEBI:59789"/>
    </ligand>
</feature>
<keyword evidence="2 12" id="KW-0004">4Fe-4S</keyword>
<evidence type="ECO:0000256" key="8">
    <source>
        <dbReference type="ARBA" id="ARBA00023134"/>
    </source>
</evidence>
<dbReference type="GO" id="GO:0006777">
    <property type="term" value="P:Mo-molybdopterin cofactor biosynthetic process"/>
    <property type="evidence" value="ECO:0007669"/>
    <property type="project" value="UniProtKB-UniRule"/>
</dbReference>
<dbReference type="InterPro" id="IPR050105">
    <property type="entry name" value="MoCo_biosynth_MoaA/MoaC"/>
</dbReference>
<evidence type="ECO:0000256" key="5">
    <source>
        <dbReference type="ARBA" id="ARBA00022741"/>
    </source>
</evidence>
<dbReference type="InterPro" id="IPR058240">
    <property type="entry name" value="rSAM_sf"/>
</dbReference>
<feature type="binding site" evidence="12">
    <location>
        <position position="285"/>
    </location>
    <ligand>
        <name>[4Fe-4S] cluster</name>
        <dbReference type="ChEBI" id="CHEBI:49883"/>
        <label>2</label>
        <note>4Fe-4S-substrate</note>
    </ligand>
</feature>
<keyword evidence="15" id="KW-1185">Reference proteome</keyword>
<dbReference type="UniPathway" id="UPA00344"/>
<dbReference type="Pfam" id="PF06463">
    <property type="entry name" value="Mob_synth_C"/>
    <property type="match status" value="1"/>
</dbReference>
<dbReference type="SMART" id="SM00729">
    <property type="entry name" value="Elp3"/>
    <property type="match status" value="1"/>
</dbReference>
<dbReference type="InterPro" id="IPR013785">
    <property type="entry name" value="Aldolase_TIM"/>
</dbReference>
<evidence type="ECO:0000256" key="4">
    <source>
        <dbReference type="ARBA" id="ARBA00022723"/>
    </source>
</evidence>
<dbReference type="GO" id="GO:0061799">
    <property type="term" value="F:cyclic pyranopterin monophosphate synthase activity"/>
    <property type="evidence" value="ECO:0007669"/>
    <property type="project" value="TreeGrafter"/>
</dbReference>
<keyword evidence="10 12" id="KW-0456">Lyase</keyword>
<comment type="cofactor">
    <cofactor evidence="12">
        <name>[4Fe-4S] cluster</name>
        <dbReference type="ChEBI" id="CHEBI:49883"/>
    </cofactor>
    <text evidence="12">Binds 2 [4Fe-4S] clusters. Binds 1 [4Fe-4S] cluster coordinated with 3 cysteines and an exchangeable S-adenosyl-L-methionine and 1 [4Fe-4S] cluster coordinated with 3 cysteines and the GTP-derived substrate.</text>
</comment>
<feature type="binding site" evidence="12">
    <location>
        <position position="105"/>
    </location>
    <ligand>
        <name>GTP</name>
        <dbReference type="ChEBI" id="CHEBI:37565"/>
    </ligand>
</feature>
<comment type="subunit">
    <text evidence="12">Monomer and homodimer.</text>
</comment>
<organism evidence="14 15">
    <name type="scientific">Pigmentiphaga aceris</name>
    <dbReference type="NCBI Taxonomy" id="1940612"/>
    <lineage>
        <taxon>Bacteria</taxon>
        <taxon>Pseudomonadati</taxon>
        <taxon>Pseudomonadota</taxon>
        <taxon>Betaproteobacteria</taxon>
        <taxon>Burkholderiales</taxon>
        <taxon>Alcaligenaceae</taxon>
        <taxon>Pigmentiphaga</taxon>
    </lineage>
</organism>
<feature type="binding site" evidence="12">
    <location>
        <position position="74"/>
    </location>
    <ligand>
        <name>GTP</name>
        <dbReference type="ChEBI" id="CHEBI:37565"/>
    </ligand>
</feature>
<dbReference type="InterPro" id="IPR013483">
    <property type="entry name" value="MoaA"/>
</dbReference>
<proteinExistence type="inferred from homology"/>
<keyword evidence="9 12" id="KW-0501">Molybdenum cofactor biosynthesis</keyword>
<evidence type="ECO:0000259" key="13">
    <source>
        <dbReference type="PROSITE" id="PS51918"/>
    </source>
</evidence>
<dbReference type="GO" id="GO:0046872">
    <property type="term" value="F:metal ion binding"/>
    <property type="evidence" value="ECO:0007669"/>
    <property type="project" value="UniProtKB-KW"/>
</dbReference>
<dbReference type="GO" id="GO:0061798">
    <property type="term" value="F:GTP 3',8'-cyclase activity"/>
    <property type="evidence" value="ECO:0007669"/>
    <property type="project" value="UniProtKB-UniRule"/>
</dbReference>
<dbReference type="KEGG" id="pacr:FXN63_02460"/>
<dbReference type="HAMAP" id="MF_01225_B">
    <property type="entry name" value="MoaA_B"/>
    <property type="match status" value="1"/>
</dbReference>
<evidence type="ECO:0000313" key="15">
    <source>
        <dbReference type="Proteomes" id="UP000325161"/>
    </source>
</evidence>
<feature type="binding site" evidence="12">
    <location>
        <position position="31"/>
    </location>
    <ligand>
        <name>[4Fe-4S] cluster</name>
        <dbReference type="ChEBI" id="CHEBI:49883"/>
        <label>1</label>
        <note>4Fe-4S-S-AdoMet</note>
    </ligand>
</feature>
<keyword evidence="4 12" id="KW-0479">Metal-binding</keyword>
<feature type="binding site" evidence="12">
    <location>
        <position position="78"/>
    </location>
    <ligand>
        <name>S-adenosyl-L-methionine</name>
        <dbReference type="ChEBI" id="CHEBI:59789"/>
    </ligand>
</feature>
<dbReference type="GO" id="GO:1904047">
    <property type="term" value="F:S-adenosyl-L-methionine binding"/>
    <property type="evidence" value="ECO:0007669"/>
    <property type="project" value="UniProtKB-UniRule"/>
</dbReference>
<feature type="binding site" evidence="12">
    <location>
        <position position="166"/>
    </location>
    <ligand>
        <name>GTP</name>
        <dbReference type="ChEBI" id="CHEBI:37565"/>
    </ligand>
</feature>
<dbReference type="InterPro" id="IPR010505">
    <property type="entry name" value="MoaA_twitch"/>
</dbReference>
<evidence type="ECO:0000256" key="7">
    <source>
        <dbReference type="ARBA" id="ARBA00023014"/>
    </source>
</evidence>
<dbReference type="SFLD" id="SFLDG01067">
    <property type="entry name" value="SPASM/twitch_domain_containing"/>
    <property type="match status" value="1"/>
</dbReference>
<dbReference type="PROSITE" id="PS51918">
    <property type="entry name" value="RADICAL_SAM"/>
    <property type="match status" value="1"/>
</dbReference>
<feature type="binding site" evidence="12">
    <location>
        <position position="271"/>
    </location>
    <ligand>
        <name>[4Fe-4S] cluster</name>
        <dbReference type="ChEBI" id="CHEBI:49883"/>
        <label>2</label>
        <note>4Fe-4S-substrate</note>
    </ligand>
</feature>
<dbReference type="CDD" id="cd01335">
    <property type="entry name" value="Radical_SAM"/>
    <property type="match status" value="1"/>
</dbReference>
<dbReference type="Gene3D" id="3.20.20.70">
    <property type="entry name" value="Aldolase class I"/>
    <property type="match status" value="1"/>
</dbReference>
<dbReference type="InterPro" id="IPR040064">
    <property type="entry name" value="MoaA-like"/>
</dbReference>
<feature type="binding site" evidence="12">
    <location>
        <position position="24"/>
    </location>
    <ligand>
        <name>GTP</name>
        <dbReference type="ChEBI" id="CHEBI:37565"/>
    </ligand>
</feature>
<dbReference type="SFLD" id="SFLDS00029">
    <property type="entry name" value="Radical_SAM"/>
    <property type="match status" value="1"/>
</dbReference>
<dbReference type="CDD" id="cd21117">
    <property type="entry name" value="Twitch_MoaA"/>
    <property type="match status" value="1"/>
</dbReference>
<feature type="binding site" evidence="12">
    <location>
        <position position="38"/>
    </location>
    <ligand>
        <name>[4Fe-4S] cluster</name>
        <dbReference type="ChEBI" id="CHEBI:49883"/>
        <label>1</label>
        <note>4Fe-4S-S-AdoMet</note>
    </ligand>
</feature>